<dbReference type="Proteomes" id="UP000262029">
    <property type="component" value="Chromosome"/>
</dbReference>
<feature type="compositionally biased region" description="Basic and acidic residues" evidence="1">
    <location>
        <begin position="1"/>
        <end position="10"/>
    </location>
</feature>
<organism evidence="2 4">
    <name type="scientific">Aliarcobacter skirrowii CCUG 10374</name>
    <dbReference type="NCBI Taxonomy" id="1032239"/>
    <lineage>
        <taxon>Bacteria</taxon>
        <taxon>Pseudomonadati</taxon>
        <taxon>Campylobacterota</taxon>
        <taxon>Epsilonproteobacteria</taxon>
        <taxon>Campylobacterales</taxon>
        <taxon>Arcobacteraceae</taxon>
        <taxon>Aliarcobacter</taxon>
    </lineage>
</organism>
<evidence type="ECO:0000313" key="3">
    <source>
        <dbReference type="EMBL" id="RXI25121.1"/>
    </source>
</evidence>
<dbReference type="GeneID" id="61751682"/>
<evidence type="ECO:0000256" key="1">
    <source>
        <dbReference type="SAM" id="MobiDB-lite"/>
    </source>
</evidence>
<gene>
    <name evidence="2" type="ORF">ASKIR_1941</name>
    <name evidence="3" type="ORF">CP959_09190</name>
</gene>
<keyword evidence="5" id="KW-1185">Reference proteome</keyword>
<protein>
    <submittedName>
        <fullName evidence="2">Uncharacterized protein</fullName>
    </submittedName>
</protein>
<accession>A0AAD0WP69</accession>
<proteinExistence type="predicted"/>
<sequence length="100" mass="11847">MNEKNNRKNENNIYGKTRTKSKKSTLNLEQFKEKISCIDMNISRFSRYSGISKPTIYGWSNHGIPLYVERIIELLETKKQLHNGINKLYEINTKEIRKII</sequence>
<name>A0AAD0WP69_9BACT</name>
<dbReference type="Proteomes" id="UP000290580">
    <property type="component" value="Unassembled WGS sequence"/>
</dbReference>
<evidence type="ECO:0000313" key="2">
    <source>
        <dbReference type="EMBL" id="AXX85708.1"/>
    </source>
</evidence>
<dbReference type="RefSeq" id="WP_115588074.1">
    <property type="nucleotide sequence ID" value="NZ_CP032099.1"/>
</dbReference>
<evidence type="ECO:0000313" key="5">
    <source>
        <dbReference type="Proteomes" id="UP000290580"/>
    </source>
</evidence>
<reference evidence="3 5" key="1">
    <citation type="submission" date="2017-09" db="EMBL/GenBank/DDBJ databases">
        <title>Genomics of the genus Arcobacter.</title>
        <authorList>
            <person name="Perez-Cataluna A."/>
            <person name="Figueras M.J."/>
            <person name="Salas-Masso N."/>
        </authorList>
    </citation>
    <scope>NUCLEOTIDE SEQUENCE [LARGE SCALE GENOMIC DNA]</scope>
    <source>
        <strain evidence="3 5">LMG 6621</strain>
    </source>
</reference>
<dbReference type="AlphaFoldDB" id="A0AAD0WP69"/>
<reference evidence="2 4" key="2">
    <citation type="submission" date="2018-08" db="EMBL/GenBank/DDBJ databases">
        <title>Complete genome of the Arcobacter skirrowii type strain LMG 6621.</title>
        <authorList>
            <person name="Miller W.G."/>
            <person name="Yee E."/>
            <person name="Bono J.L."/>
        </authorList>
    </citation>
    <scope>NUCLEOTIDE SEQUENCE [LARGE SCALE GENOMIC DNA]</scope>
    <source>
        <strain evidence="2 4">CCUG 10374</strain>
    </source>
</reference>
<evidence type="ECO:0000313" key="4">
    <source>
        <dbReference type="Proteomes" id="UP000262029"/>
    </source>
</evidence>
<feature type="region of interest" description="Disordered" evidence="1">
    <location>
        <begin position="1"/>
        <end position="21"/>
    </location>
</feature>
<dbReference type="EMBL" id="CP032099">
    <property type="protein sequence ID" value="AXX85708.1"/>
    <property type="molecule type" value="Genomic_DNA"/>
</dbReference>
<dbReference type="EMBL" id="NXIC01000007">
    <property type="protein sequence ID" value="RXI25121.1"/>
    <property type="molecule type" value="Genomic_DNA"/>
</dbReference>